<dbReference type="PANTHER" id="PTHR47657">
    <property type="entry name" value="STEROL REGULATORY ELEMENT-BINDING PROTEIN ECM22"/>
    <property type="match status" value="1"/>
</dbReference>
<gene>
    <name evidence="7" type="ORF">OHC33_010155</name>
</gene>
<evidence type="ECO:0000256" key="1">
    <source>
        <dbReference type="ARBA" id="ARBA00023015"/>
    </source>
</evidence>
<keyword evidence="1" id="KW-0805">Transcription regulation</keyword>
<dbReference type="SUPFAM" id="SSF57701">
    <property type="entry name" value="Zn2/Cys6 DNA-binding domain"/>
    <property type="match status" value="1"/>
</dbReference>
<evidence type="ECO:0000313" key="7">
    <source>
        <dbReference type="EMBL" id="KAK5948732.1"/>
    </source>
</evidence>
<dbReference type="InterPro" id="IPR052400">
    <property type="entry name" value="Zn2-C6_fungal_TF"/>
</dbReference>
<dbReference type="PROSITE" id="PS00463">
    <property type="entry name" value="ZN2_CY6_FUNGAL_1"/>
    <property type="match status" value="1"/>
</dbReference>
<keyword evidence="2" id="KW-0238">DNA-binding</keyword>
<evidence type="ECO:0000313" key="8">
    <source>
        <dbReference type="Proteomes" id="UP001316803"/>
    </source>
</evidence>
<evidence type="ECO:0000256" key="2">
    <source>
        <dbReference type="ARBA" id="ARBA00023125"/>
    </source>
</evidence>
<dbReference type="PROSITE" id="PS50048">
    <property type="entry name" value="ZN2_CY6_FUNGAL_2"/>
    <property type="match status" value="1"/>
</dbReference>
<name>A0AAN8EEF5_9EURO</name>
<dbReference type="InterPro" id="IPR001138">
    <property type="entry name" value="Zn2Cys6_DnaBD"/>
</dbReference>
<evidence type="ECO:0000259" key="6">
    <source>
        <dbReference type="PROSITE" id="PS50048"/>
    </source>
</evidence>
<dbReference type="GO" id="GO:0003677">
    <property type="term" value="F:DNA binding"/>
    <property type="evidence" value="ECO:0007669"/>
    <property type="project" value="UniProtKB-KW"/>
</dbReference>
<reference evidence="7 8" key="1">
    <citation type="submission" date="2022-12" db="EMBL/GenBank/DDBJ databases">
        <title>Genomic features and morphological characterization of a novel Knufia sp. strain isolated from spacecraft assembly facility.</title>
        <authorList>
            <person name="Teixeira M."/>
            <person name="Chander A.M."/>
            <person name="Stajich J.E."/>
            <person name="Venkateswaran K."/>
        </authorList>
    </citation>
    <scope>NUCLEOTIDE SEQUENCE [LARGE SCALE GENOMIC DNA]</scope>
    <source>
        <strain evidence="7 8">FJI-L2-BK-P2</strain>
    </source>
</reference>
<evidence type="ECO:0000256" key="5">
    <source>
        <dbReference type="SAM" id="MobiDB-lite"/>
    </source>
</evidence>
<feature type="region of interest" description="Disordered" evidence="5">
    <location>
        <begin position="90"/>
        <end position="118"/>
    </location>
</feature>
<accession>A0AAN8EEF5</accession>
<sequence>MEPLKSFKPRKAHRKSRDGCKACRRRKIKCDEAKPVCRTCVIREEECEYGRVTPQQQSQGVSHQTCTQNTEPTRLALAVGQMHLASVSPAQTSISGSSSAHTSPPNYLAAGHGSPSQKPDIPYSDLSLFDHYLRHTCHASGLSRDYAYARRIGMPTLASKSKGVLYSILAFGAACFCVDLLLGPDPLAAIDQITHLIKTGDRYHGKALATIRSQLGAKSPEELDIAHALTAMLMGYAPARRRIFRLLRRQRPSPALVEKEPDADAPYNLDWAFFMRGLKTVAKARDDFLFQGTNDEASPGGTGRDVPDVVLSTYVAQAVELEREQVERLSPCTNSASTHRDAMRSVISSSVSKALDTLYEQLNILELKIRDQHCGDIWSTSFEGLESHSPSLSSLTACYSAITMLTATAVDTFDLSPSPGTGPPTRSRSHYETMGRKWFSLNESHWLHDFNTPQAEEAPPKPATQGVFTWIGHTPKEFMDIIVARYPERSDNGTLTVEQQIQCLAWDIYAHWLVFTFSMEDDLWWWADMGRSDIEKLRDTLPKPNENGYSVEVGIHNWWPWQMWSLAKELRIKKHEADAGVDS</sequence>
<comment type="caution">
    <text evidence="7">The sequence shown here is derived from an EMBL/GenBank/DDBJ whole genome shotgun (WGS) entry which is preliminary data.</text>
</comment>
<keyword evidence="4" id="KW-0539">Nucleus</keyword>
<evidence type="ECO:0000256" key="4">
    <source>
        <dbReference type="ARBA" id="ARBA00023242"/>
    </source>
</evidence>
<dbReference type="CDD" id="cd00067">
    <property type="entry name" value="GAL4"/>
    <property type="match status" value="1"/>
</dbReference>
<dbReference type="SMART" id="SM00066">
    <property type="entry name" value="GAL4"/>
    <property type="match status" value="1"/>
</dbReference>
<dbReference type="InterPro" id="IPR036864">
    <property type="entry name" value="Zn2-C6_fun-type_DNA-bd_sf"/>
</dbReference>
<dbReference type="GO" id="GO:0008270">
    <property type="term" value="F:zinc ion binding"/>
    <property type="evidence" value="ECO:0007669"/>
    <property type="project" value="InterPro"/>
</dbReference>
<organism evidence="7 8">
    <name type="scientific">Knufia fluminis</name>
    <dbReference type="NCBI Taxonomy" id="191047"/>
    <lineage>
        <taxon>Eukaryota</taxon>
        <taxon>Fungi</taxon>
        <taxon>Dikarya</taxon>
        <taxon>Ascomycota</taxon>
        <taxon>Pezizomycotina</taxon>
        <taxon>Eurotiomycetes</taxon>
        <taxon>Chaetothyriomycetidae</taxon>
        <taxon>Chaetothyriales</taxon>
        <taxon>Trichomeriaceae</taxon>
        <taxon>Knufia</taxon>
    </lineage>
</organism>
<keyword evidence="3" id="KW-0804">Transcription</keyword>
<protein>
    <recommendedName>
        <fullName evidence="6">Zn(2)-C6 fungal-type domain-containing protein</fullName>
    </recommendedName>
</protein>
<evidence type="ECO:0000256" key="3">
    <source>
        <dbReference type="ARBA" id="ARBA00023163"/>
    </source>
</evidence>
<dbReference type="AlphaFoldDB" id="A0AAN8EEF5"/>
<dbReference type="Proteomes" id="UP001316803">
    <property type="component" value="Unassembled WGS sequence"/>
</dbReference>
<dbReference type="PANTHER" id="PTHR47657:SF14">
    <property type="entry name" value="ZN(2)-C6 FUNGAL-TYPE DOMAIN-CONTAINING PROTEIN"/>
    <property type="match status" value="1"/>
</dbReference>
<keyword evidence="8" id="KW-1185">Reference proteome</keyword>
<feature type="compositionally biased region" description="Low complexity" evidence="5">
    <location>
        <begin position="90"/>
        <end position="105"/>
    </location>
</feature>
<dbReference type="EMBL" id="JAKLMC020000043">
    <property type="protein sequence ID" value="KAK5948732.1"/>
    <property type="molecule type" value="Genomic_DNA"/>
</dbReference>
<feature type="domain" description="Zn(2)-C6 fungal-type" evidence="6">
    <location>
        <begin position="19"/>
        <end position="49"/>
    </location>
</feature>
<proteinExistence type="predicted"/>
<dbReference type="GO" id="GO:0000981">
    <property type="term" value="F:DNA-binding transcription factor activity, RNA polymerase II-specific"/>
    <property type="evidence" value="ECO:0007669"/>
    <property type="project" value="InterPro"/>
</dbReference>
<dbReference type="Pfam" id="PF00172">
    <property type="entry name" value="Zn_clus"/>
    <property type="match status" value="1"/>
</dbReference>
<dbReference type="Gene3D" id="4.10.240.10">
    <property type="entry name" value="Zn(2)-C6 fungal-type DNA-binding domain"/>
    <property type="match status" value="1"/>
</dbReference>